<dbReference type="GO" id="GO:0003700">
    <property type="term" value="F:DNA-binding transcription factor activity"/>
    <property type="evidence" value="ECO:0007669"/>
    <property type="project" value="InterPro"/>
</dbReference>
<gene>
    <name evidence="5" type="ORF">B0I29_12277</name>
</gene>
<dbReference type="InterPro" id="IPR039422">
    <property type="entry name" value="MarR/SlyA-like"/>
</dbReference>
<dbReference type="PROSITE" id="PS50995">
    <property type="entry name" value="HTH_MARR_2"/>
    <property type="match status" value="1"/>
</dbReference>
<dbReference type="InterPro" id="IPR023187">
    <property type="entry name" value="Tscrpt_reg_MarR-type_CS"/>
</dbReference>
<dbReference type="RefSeq" id="WP_111653797.1">
    <property type="nucleotide sequence ID" value="NZ_JACHWI010000008.1"/>
</dbReference>
<evidence type="ECO:0000313" key="6">
    <source>
        <dbReference type="Proteomes" id="UP000249341"/>
    </source>
</evidence>
<evidence type="ECO:0000313" key="5">
    <source>
        <dbReference type="EMBL" id="RAK27694.1"/>
    </source>
</evidence>
<sequence>MTIIGEFGRQVGPLRRALLRATRAADGLPDLPEAHIEVLRALTGQDGLSTVEVAERLRLARPTVSNLLGAMERGGLVELIRDGTDRRRVTIKISAYAADLLIRYDTACENALAEAVARLGADDRAALERIVPVLPQLTELLCDPCEPGSAR</sequence>
<protein>
    <submittedName>
        <fullName evidence="5">DNA-binding MarR family transcriptional regulator</fullName>
    </submittedName>
</protein>
<dbReference type="PRINTS" id="PR00598">
    <property type="entry name" value="HTHMARR"/>
</dbReference>
<dbReference type="PROSITE" id="PS01117">
    <property type="entry name" value="HTH_MARR_1"/>
    <property type="match status" value="1"/>
</dbReference>
<dbReference type="EMBL" id="QLMJ01000022">
    <property type="protein sequence ID" value="RAK27694.1"/>
    <property type="molecule type" value="Genomic_DNA"/>
</dbReference>
<evidence type="ECO:0000256" key="2">
    <source>
        <dbReference type="ARBA" id="ARBA00023125"/>
    </source>
</evidence>
<dbReference type="Gene3D" id="1.10.10.10">
    <property type="entry name" value="Winged helix-like DNA-binding domain superfamily/Winged helix DNA-binding domain"/>
    <property type="match status" value="1"/>
</dbReference>
<name>A0A327Z1P6_9ACTN</name>
<comment type="caution">
    <text evidence="5">The sequence shown here is derived from an EMBL/GenBank/DDBJ whole genome shotgun (WGS) entry which is preliminary data.</text>
</comment>
<dbReference type="InterPro" id="IPR036390">
    <property type="entry name" value="WH_DNA-bd_sf"/>
</dbReference>
<dbReference type="GO" id="GO:0006950">
    <property type="term" value="P:response to stress"/>
    <property type="evidence" value="ECO:0007669"/>
    <property type="project" value="TreeGrafter"/>
</dbReference>
<organism evidence="5 6">
    <name type="scientific">Actinoplanes lutulentus</name>
    <dbReference type="NCBI Taxonomy" id="1287878"/>
    <lineage>
        <taxon>Bacteria</taxon>
        <taxon>Bacillati</taxon>
        <taxon>Actinomycetota</taxon>
        <taxon>Actinomycetes</taxon>
        <taxon>Micromonosporales</taxon>
        <taxon>Micromonosporaceae</taxon>
        <taxon>Actinoplanes</taxon>
    </lineage>
</organism>
<keyword evidence="1" id="KW-0805">Transcription regulation</keyword>
<proteinExistence type="predicted"/>
<dbReference type="Proteomes" id="UP000249341">
    <property type="component" value="Unassembled WGS sequence"/>
</dbReference>
<evidence type="ECO:0000259" key="4">
    <source>
        <dbReference type="PROSITE" id="PS50995"/>
    </source>
</evidence>
<dbReference type="InterPro" id="IPR000835">
    <property type="entry name" value="HTH_MarR-typ"/>
</dbReference>
<keyword evidence="6" id="KW-1185">Reference proteome</keyword>
<reference evidence="5 6" key="1">
    <citation type="submission" date="2018-06" db="EMBL/GenBank/DDBJ databases">
        <title>Genomic Encyclopedia of Type Strains, Phase III (KMG-III): the genomes of soil and plant-associated and newly described type strains.</title>
        <authorList>
            <person name="Whitman W."/>
        </authorList>
    </citation>
    <scope>NUCLEOTIDE SEQUENCE [LARGE SCALE GENOMIC DNA]</scope>
    <source>
        <strain evidence="5 6">CGMCC 4.7090</strain>
    </source>
</reference>
<keyword evidence="2 5" id="KW-0238">DNA-binding</keyword>
<accession>A0A327Z1P6</accession>
<dbReference type="OrthoDB" id="3212532at2"/>
<dbReference type="GO" id="GO:0003677">
    <property type="term" value="F:DNA binding"/>
    <property type="evidence" value="ECO:0007669"/>
    <property type="project" value="UniProtKB-KW"/>
</dbReference>
<dbReference type="Pfam" id="PF12802">
    <property type="entry name" value="MarR_2"/>
    <property type="match status" value="1"/>
</dbReference>
<feature type="domain" description="HTH marR-type" evidence="4">
    <location>
        <begin position="1"/>
        <end position="139"/>
    </location>
</feature>
<dbReference type="SUPFAM" id="SSF46785">
    <property type="entry name" value="Winged helix' DNA-binding domain"/>
    <property type="match status" value="1"/>
</dbReference>
<dbReference type="PANTHER" id="PTHR33164">
    <property type="entry name" value="TRANSCRIPTIONAL REGULATOR, MARR FAMILY"/>
    <property type="match status" value="1"/>
</dbReference>
<evidence type="ECO:0000256" key="1">
    <source>
        <dbReference type="ARBA" id="ARBA00023015"/>
    </source>
</evidence>
<evidence type="ECO:0000256" key="3">
    <source>
        <dbReference type="ARBA" id="ARBA00023163"/>
    </source>
</evidence>
<dbReference type="PANTHER" id="PTHR33164:SF43">
    <property type="entry name" value="HTH-TYPE TRANSCRIPTIONAL REPRESSOR YETL"/>
    <property type="match status" value="1"/>
</dbReference>
<dbReference type="SMART" id="SM00347">
    <property type="entry name" value="HTH_MARR"/>
    <property type="match status" value="1"/>
</dbReference>
<dbReference type="AlphaFoldDB" id="A0A327Z1P6"/>
<keyword evidence="3" id="KW-0804">Transcription</keyword>
<dbReference type="InterPro" id="IPR036388">
    <property type="entry name" value="WH-like_DNA-bd_sf"/>
</dbReference>